<dbReference type="KEGG" id="lwi:UE46_05105"/>
<proteinExistence type="predicted"/>
<dbReference type="PANTHER" id="PTHR43581">
    <property type="entry name" value="ATP/GTP PHOSPHATASE"/>
    <property type="match status" value="1"/>
</dbReference>
<keyword evidence="3" id="KW-1185">Reference proteome</keyword>
<dbReference type="SUPFAM" id="SSF52540">
    <property type="entry name" value="P-loop containing nucleoside triphosphate hydrolases"/>
    <property type="match status" value="1"/>
</dbReference>
<dbReference type="EMBL" id="CP011102">
    <property type="protein sequence ID" value="AQY50465.1"/>
    <property type="molecule type" value="Genomic_DNA"/>
</dbReference>
<dbReference type="InterPro" id="IPR041685">
    <property type="entry name" value="AAA_GajA/Old/RecF-like"/>
</dbReference>
<protein>
    <recommendedName>
        <fullName evidence="1">Endonuclease GajA/Old nuclease/RecF-like AAA domain-containing protein</fullName>
    </recommendedName>
</protein>
<gene>
    <name evidence="2" type="ORF">UE46_05105</name>
</gene>
<name>A0A1S7FSZ6_9LIST</name>
<dbReference type="PANTHER" id="PTHR43581:SF4">
    <property type="entry name" value="ATP_GTP PHOSPHATASE"/>
    <property type="match status" value="1"/>
</dbReference>
<dbReference type="Proteomes" id="UP000223060">
    <property type="component" value="Chromosome"/>
</dbReference>
<organism evidence="2 3">
    <name type="scientific">Listeria weihenstephanensis</name>
    <dbReference type="NCBI Taxonomy" id="1006155"/>
    <lineage>
        <taxon>Bacteria</taxon>
        <taxon>Bacillati</taxon>
        <taxon>Bacillota</taxon>
        <taxon>Bacilli</taxon>
        <taxon>Bacillales</taxon>
        <taxon>Listeriaceae</taxon>
        <taxon>Listeria</taxon>
    </lineage>
</organism>
<evidence type="ECO:0000313" key="2">
    <source>
        <dbReference type="EMBL" id="AQY50465.1"/>
    </source>
</evidence>
<feature type="domain" description="Endonuclease GajA/Old nuclease/RecF-like AAA" evidence="1">
    <location>
        <begin position="1"/>
        <end position="430"/>
    </location>
</feature>
<dbReference type="InterPro" id="IPR051396">
    <property type="entry name" value="Bact_Antivir_Def_Nuclease"/>
</dbReference>
<dbReference type="AlphaFoldDB" id="A0A1S7FSZ6"/>
<evidence type="ECO:0000313" key="3">
    <source>
        <dbReference type="Proteomes" id="UP000223060"/>
    </source>
</evidence>
<dbReference type="RefSeq" id="WP_118907456.1">
    <property type="nucleotide sequence ID" value="NZ_CP011102.1"/>
</dbReference>
<dbReference type="CDD" id="cd00267">
    <property type="entry name" value="ABC_ATPase"/>
    <property type="match status" value="1"/>
</dbReference>
<reference evidence="3" key="1">
    <citation type="submission" date="2015-03" db="EMBL/GenBank/DDBJ databases">
        <authorList>
            <person name="Ferrari E."/>
            <person name="Walter M.C."/>
            <person name="Huptas C."/>
            <person name="Scherer S."/>
            <person name="Mueller-Herbst S."/>
        </authorList>
    </citation>
    <scope>NUCLEOTIDE SEQUENCE [LARGE SCALE GENOMIC DNA]</scope>
    <source>
        <strain evidence="3">LWP01</strain>
    </source>
</reference>
<dbReference type="InterPro" id="IPR027417">
    <property type="entry name" value="P-loop_NTPase"/>
</dbReference>
<dbReference type="Pfam" id="PF13175">
    <property type="entry name" value="AAA_15"/>
    <property type="match status" value="1"/>
</dbReference>
<evidence type="ECO:0000259" key="1">
    <source>
        <dbReference type="Pfam" id="PF13175"/>
    </source>
</evidence>
<accession>A0A1S7FSZ6</accession>
<sequence>MFIKKLEIRNLYNRNYLINFKPDLTILYGLNGSGKTTILDIIHCLLSGDLESIFKYKFDKIEAEIQMYEKLKKFSIQSFELEYVVIYDDIQLTFIKDGKRMKSVEVIKDLTGNNNLEINYGRNSYIEKEKLSYRGSTYDNFLDILRKDLNSIYIPITRKILMRETLRRRPSRENSLRRNRSEISNSVILAEDYYDKFQRRNQMVIMRNQRKIEDKMFASLVEPLTSVKLSSIPVIDNIDDLKESILELSPSENLRHSIDKLFETYNRTGEYFRRFARDKTMASGYVEEYLLHYVAFTQIERLKSVAESVKGMKIAIENMKAMERTTLEVINQFFKQTNKRIFFDGEHLMFRNESGEKLELEHLSSGEKQLVIFFIFALIVIQQKNESNILLVDEPEISMHISWQEDLLPSLMKYNSDTQIIVATHSPDIIGNFTDRCSNMEVSQHG</sequence>
<dbReference type="Gene3D" id="3.40.50.300">
    <property type="entry name" value="P-loop containing nucleotide triphosphate hydrolases"/>
    <property type="match status" value="1"/>
</dbReference>